<proteinExistence type="predicted"/>
<name>A0AAE1G916_PETCI</name>
<dbReference type="Proteomes" id="UP001286313">
    <property type="component" value="Unassembled WGS sequence"/>
</dbReference>
<gene>
    <name evidence="1" type="ORF">Pcinc_007578</name>
</gene>
<evidence type="ECO:0000313" key="2">
    <source>
        <dbReference type="Proteomes" id="UP001286313"/>
    </source>
</evidence>
<protein>
    <submittedName>
        <fullName evidence="1">Uncharacterized protein</fullName>
    </submittedName>
</protein>
<keyword evidence="2" id="KW-1185">Reference proteome</keyword>
<dbReference type="AlphaFoldDB" id="A0AAE1G916"/>
<sequence>MLWLCSTHSYPVPSRQTGSGAAIVGQLPLPPAHPRALLLFLQPNPRGLAPRNEIPVTDPHIVTSSPVLGRAARAADF</sequence>
<reference evidence="1" key="1">
    <citation type="submission" date="2023-10" db="EMBL/GenBank/DDBJ databases">
        <title>Genome assemblies of two species of porcelain crab, Petrolisthes cinctipes and Petrolisthes manimaculis (Anomura: Porcellanidae).</title>
        <authorList>
            <person name="Angst P."/>
        </authorList>
    </citation>
    <scope>NUCLEOTIDE SEQUENCE</scope>
    <source>
        <strain evidence="1">PB745_01</strain>
        <tissue evidence="1">Gill</tissue>
    </source>
</reference>
<accession>A0AAE1G916</accession>
<organism evidence="1 2">
    <name type="scientific">Petrolisthes cinctipes</name>
    <name type="common">Flat porcelain crab</name>
    <dbReference type="NCBI Taxonomy" id="88211"/>
    <lineage>
        <taxon>Eukaryota</taxon>
        <taxon>Metazoa</taxon>
        <taxon>Ecdysozoa</taxon>
        <taxon>Arthropoda</taxon>
        <taxon>Crustacea</taxon>
        <taxon>Multicrustacea</taxon>
        <taxon>Malacostraca</taxon>
        <taxon>Eumalacostraca</taxon>
        <taxon>Eucarida</taxon>
        <taxon>Decapoda</taxon>
        <taxon>Pleocyemata</taxon>
        <taxon>Anomura</taxon>
        <taxon>Galatheoidea</taxon>
        <taxon>Porcellanidae</taxon>
        <taxon>Petrolisthes</taxon>
    </lineage>
</organism>
<evidence type="ECO:0000313" key="1">
    <source>
        <dbReference type="EMBL" id="KAK3888357.1"/>
    </source>
</evidence>
<comment type="caution">
    <text evidence="1">The sequence shown here is derived from an EMBL/GenBank/DDBJ whole genome shotgun (WGS) entry which is preliminary data.</text>
</comment>
<dbReference type="EMBL" id="JAWQEG010000557">
    <property type="protein sequence ID" value="KAK3888357.1"/>
    <property type="molecule type" value="Genomic_DNA"/>
</dbReference>